<dbReference type="Proteomes" id="UP001497535">
    <property type="component" value="Unassembled WGS sequence"/>
</dbReference>
<reference evidence="1" key="1">
    <citation type="submission" date="2023-11" db="EMBL/GenBank/DDBJ databases">
        <authorList>
            <person name="Poullet M."/>
        </authorList>
    </citation>
    <scope>NUCLEOTIDE SEQUENCE</scope>
    <source>
        <strain evidence="1">E1834</strain>
    </source>
</reference>
<organism evidence="1 2">
    <name type="scientific">Meloidogyne enterolobii</name>
    <name type="common">Root-knot nematode worm</name>
    <name type="synonym">Meloidogyne mayaguensis</name>
    <dbReference type="NCBI Taxonomy" id="390850"/>
    <lineage>
        <taxon>Eukaryota</taxon>
        <taxon>Metazoa</taxon>
        <taxon>Ecdysozoa</taxon>
        <taxon>Nematoda</taxon>
        <taxon>Chromadorea</taxon>
        <taxon>Rhabditida</taxon>
        <taxon>Tylenchina</taxon>
        <taxon>Tylenchomorpha</taxon>
        <taxon>Tylenchoidea</taxon>
        <taxon>Meloidogynidae</taxon>
        <taxon>Meloidogyninae</taxon>
        <taxon>Meloidogyne</taxon>
    </lineage>
</organism>
<proteinExistence type="predicted"/>
<dbReference type="EMBL" id="CAVMJV010000059">
    <property type="protein sequence ID" value="CAK5086147.1"/>
    <property type="molecule type" value="Genomic_DNA"/>
</dbReference>
<evidence type="ECO:0000313" key="2">
    <source>
        <dbReference type="Proteomes" id="UP001497535"/>
    </source>
</evidence>
<comment type="caution">
    <text evidence="1">The sequence shown here is derived from an EMBL/GenBank/DDBJ whole genome shotgun (WGS) entry which is preliminary data.</text>
</comment>
<accession>A0ACB1A3Y5</accession>
<evidence type="ECO:0000313" key="1">
    <source>
        <dbReference type="EMBL" id="CAK5086147.1"/>
    </source>
</evidence>
<keyword evidence="2" id="KW-1185">Reference proteome</keyword>
<sequence length="57" mass="6860">MRPKDNLSAFTHKQITEKYVQNWDYIKNILQIVDRIRKLSCCPKEHYKQTSHDLGNL</sequence>
<protein>
    <submittedName>
        <fullName evidence="1">Uncharacterized protein</fullName>
    </submittedName>
</protein>
<name>A0ACB1A3Y5_MELEN</name>
<gene>
    <name evidence="1" type="ORF">MENTE1834_LOCUS33638</name>
</gene>